<proteinExistence type="predicted"/>
<gene>
    <name evidence="2" type="primary">LOC112683391</name>
</gene>
<dbReference type="RefSeq" id="XP_025410212.1">
    <property type="nucleotide sequence ID" value="XM_025554427.1"/>
</dbReference>
<keyword evidence="1" id="KW-1185">Reference proteome</keyword>
<organism evidence="1 2">
    <name type="scientific">Sipha flava</name>
    <name type="common">yellow sugarcane aphid</name>
    <dbReference type="NCBI Taxonomy" id="143950"/>
    <lineage>
        <taxon>Eukaryota</taxon>
        <taxon>Metazoa</taxon>
        <taxon>Ecdysozoa</taxon>
        <taxon>Arthropoda</taxon>
        <taxon>Hexapoda</taxon>
        <taxon>Insecta</taxon>
        <taxon>Pterygota</taxon>
        <taxon>Neoptera</taxon>
        <taxon>Paraneoptera</taxon>
        <taxon>Hemiptera</taxon>
        <taxon>Sternorrhyncha</taxon>
        <taxon>Aphidomorpha</taxon>
        <taxon>Aphidoidea</taxon>
        <taxon>Aphididae</taxon>
        <taxon>Sipha</taxon>
    </lineage>
</organism>
<dbReference type="GeneID" id="112683391"/>
<evidence type="ECO:0000313" key="2">
    <source>
        <dbReference type="RefSeq" id="XP_025410212.1"/>
    </source>
</evidence>
<dbReference type="Proteomes" id="UP000694846">
    <property type="component" value="Unplaced"/>
</dbReference>
<accession>A0A8B8FI32</accession>
<reference evidence="2" key="1">
    <citation type="submission" date="2025-08" db="UniProtKB">
        <authorList>
            <consortium name="RefSeq"/>
        </authorList>
    </citation>
    <scope>IDENTIFICATION</scope>
    <source>
        <tissue evidence="2">Whole body</tissue>
    </source>
</reference>
<protein>
    <submittedName>
        <fullName evidence="2">Uncharacterized protein LOC112683391</fullName>
    </submittedName>
</protein>
<evidence type="ECO:0000313" key="1">
    <source>
        <dbReference type="Proteomes" id="UP000694846"/>
    </source>
</evidence>
<name>A0A8B8FI32_9HEMI</name>
<dbReference type="AlphaFoldDB" id="A0A8B8FI32"/>
<sequence length="110" mass="12623">MCYIQISNALPAAHRHHHHRPQYHHYRYRPFANRPVKGNNGVAIRGGSINGCSQGRIYTVHYIADYKHDTTPVRGALVNNKISPRRNARLRTSTNELQTMTDLIDFSNLC</sequence>